<dbReference type="PANTHER" id="PTHR43434:SF1">
    <property type="entry name" value="PHOSPHOGLYCOLATE PHOSPHATASE"/>
    <property type="match status" value="1"/>
</dbReference>
<dbReference type="InterPro" id="IPR041492">
    <property type="entry name" value="HAD_2"/>
</dbReference>
<dbReference type="Pfam" id="PF13419">
    <property type="entry name" value="HAD_2"/>
    <property type="match status" value="1"/>
</dbReference>
<name>A0A2H0KSD3_9BACT</name>
<dbReference type="InterPro" id="IPR023214">
    <property type="entry name" value="HAD_sf"/>
</dbReference>
<dbReference type="Gene3D" id="3.40.50.1000">
    <property type="entry name" value="HAD superfamily/HAD-like"/>
    <property type="match status" value="1"/>
</dbReference>
<organism evidence="1 2">
    <name type="scientific">Candidatus Portnoybacteria bacterium CG11_big_fil_rev_8_21_14_0_20_44_10</name>
    <dbReference type="NCBI Taxonomy" id="1974818"/>
    <lineage>
        <taxon>Bacteria</taxon>
        <taxon>Candidatus Portnoyibacteriota</taxon>
    </lineage>
</organism>
<evidence type="ECO:0008006" key="3">
    <source>
        <dbReference type="Google" id="ProtNLM"/>
    </source>
</evidence>
<proteinExistence type="predicted"/>
<dbReference type="PANTHER" id="PTHR43434">
    <property type="entry name" value="PHOSPHOGLYCOLATE PHOSPHATASE"/>
    <property type="match status" value="1"/>
</dbReference>
<gene>
    <name evidence="1" type="ORF">COV85_02810</name>
</gene>
<dbReference type="EMBL" id="PCVN01000072">
    <property type="protein sequence ID" value="PIQ74314.1"/>
    <property type="molecule type" value="Genomic_DNA"/>
</dbReference>
<protein>
    <recommendedName>
        <fullName evidence="3">HAD family hydrolase</fullName>
    </recommendedName>
</protein>
<evidence type="ECO:0000313" key="1">
    <source>
        <dbReference type="EMBL" id="PIQ74314.1"/>
    </source>
</evidence>
<reference evidence="1 2" key="1">
    <citation type="submission" date="2017-09" db="EMBL/GenBank/DDBJ databases">
        <title>Depth-based differentiation of microbial function through sediment-hosted aquifers and enrichment of novel symbionts in the deep terrestrial subsurface.</title>
        <authorList>
            <person name="Probst A.J."/>
            <person name="Ladd B."/>
            <person name="Jarett J.K."/>
            <person name="Geller-Mcgrath D.E."/>
            <person name="Sieber C.M."/>
            <person name="Emerson J.B."/>
            <person name="Anantharaman K."/>
            <person name="Thomas B.C."/>
            <person name="Malmstrom R."/>
            <person name="Stieglmeier M."/>
            <person name="Klingl A."/>
            <person name="Woyke T."/>
            <person name="Ryan C.M."/>
            <person name="Banfield J.F."/>
        </authorList>
    </citation>
    <scope>NUCLEOTIDE SEQUENCE [LARGE SCALE GENOMIC DNA]</scope>
    <source>
        <strain evidence="1">CG11_big_fil_rev_8_21_14_0_20_44_10</strain>
    </source>
</reference>
<dbReference type="InterPro" id="IPR036412">
    <property type="entry name" value="HAD-like_sf"/>
</dbReference>
<dbReference type="SUPFAM" id="SSF56784">
    <property type="entry name" value="HAD-like"/>
    <property type="match status" value="1"/>
</dbReference>
<dbReference type="GO" id="GO:0008967">
    <property type="term" value="F:phosphoglycolate phosphatase activity"/>
    <property type="evidence" value="ECO:0007669"/>
    <property type="project" value="TreeGrafter"/>
</dbReference>
<sequence length="146" mass="16794">MSGRKELTPFFESMDEIGQPAPRLYRGVRETLELLAGRSINMTILSSCFHYELLRELKTFDLKKYFLRVFGSVHDKVAKIPDVVRWLNFDVGRTIVIGDMAHDIDAGRSIGAKTVALTWGYYLRERLEREASPDYIIDSLPEILLL</sequence>
<dbReference type="InterPro" id="IPR050155">
    <property type="entry name" value="HAD-like_hydrolase_sf"/>
</dbReference>
<dbReference type="GO" id="GO:0005829">
    <property type="term" value="C:cytosol"/>
    <property type="evidence" value="ECO:0007669"/>
    <property type="project" value="TreeGrafter"/>
</dbReference>
<dbReference type="GO" id="GO:0006281">
    <property type="term" value="P:DNA repair"/>
    <property type="evidence" value="ECO:0007669"/>
    <property type="project" value="TreeGrafter"/>
</dbReference>
<comment type="caution">
    <text evidence="1">The sequence shown here is derived from an EMBL/GenBank/DDBJ whole genome shotgun (WGS) entry which is preliminary data.</text>
</comment>
<accession>A0A2H0KSD3</accession>
<evidence type="ECO:0000313" key="2">
    <source>
        <dbReference type="Proteomes" id="UP000231550"/>
    </source>
</evidence>
<dbReference type="AlphaFoldDB" id="A0A2H0KSD3"/>
<dbReference type="Proteomes" id="UP000231550">
    <property type="component" value="Unassembled WGS sequence"/>
</dbReference>